<keyword evidence="3" id="KW-1185">Reference proteome</keyword>
<gene>
    <name evidence="2" type="ordered locus">ESA_01756</name>
</gene>
<dbReference type="EMBL" id="CP000783">
    <property type="protein sequence ID" value="ABU77010.1"/>
    <property type="molecule type" value="Genomic_DNA"/>
</dbReference>
<accession>A7MEI8</accession>
<feature type="chain" id="PRO_5002713139" evidence="1">
    <location>
        <begin position="28"/>
        <end position="306"/>
    </location>
</feature>
<reference evidence="2 3" key="1">
    <citation type="journal article" date="2010" name="PLoS ONE">
        <title>Genome sequence of Cronobacter sakazakii BAA-894 and comparative genomic hybridization analysis with other Cronobacter species.</title>
        <authorList>
            <person name="Kucerova E."/>
            <person name="Clifton S.W."/>
            <person name="Xia X.Q."/>
            <person name="Long F."/>
            <person name="Porwollik S."/>
            <person name="Fulton L."/>
            <person name="Fronick C."/>
            <person name="Minx P."/>
            <person name="Kyung K."/>
            <person name="Warren W."/>
            <person name="Fulton R."/>
            <person name="Feng D."/>
            <person name="Wollam A."/>
            <person name="Shah N."/>
            <person name="Bhonagiri V."/>
            <person name="Nash W.E."/>
            <person name="Hallsworth-Pepin K."/>
            <person name="Wilson R.K."/>
            <person name="McClelland M."/>
            <person name="Forsythe S.J."/>
        </authorList>
    </citation>
    <scope>NUCLEOTIDE SEQUENCE [LARGE SCALE GENOMIC DNA]</scope>
    <source>
        <strain evidence="2 3">ATCC BAA-894</strain>
    </source>
</reference>
<organism evidence="2 3">
    <name type="scientific">Cronobacter sakazakii (strain ATCC BAA-894)</name>
    <name type="common">Enterobacter sakazakii</name>
    <dbReference type="NCBI Taxonomy" id="290339"/>
    <lineage>
        <taxon>Bacteria</taxon>
        <taxon>Pseudomonadati</taxon>
        <taxon>Pseudomonadota</taxon>
        <taxon>Gammaproteobacteria</taxon>
        <taxon>Enterobacterales</taxon>
        <taxon>Enterobacteriaceae</taxon>
        <taxon>Cronobacter</taxon>
    </lineage>
</organism>
<evidence type="ECO:0000313" key="2">
    <source>
        <dbReference type="EMBL" id="ABU77010.1"/>
    </source>
</evidence>
<dbReference type="HOGENOM" id="CLU_936015_0_0_6"/>
<proteinExistence type="predicted"/>
<dbReference type="KEGG" id="esa:ESA_01756"/>
<name>A7MEI8_CROS8</name>
<feature type="signal peptide" evidence="1">
    <location>
        <begin position="1"/>
        <end position="27"/>
    </location>
</feature>
<dbReference type="AlphaFoldDB" id="A7MEI8"/>
<dbReference type="Proteomes" id="UP000000260">
    <property type="component" value="Chromosome"/>
</dbReference>
<keyword evidence="1" id="KW-0732">Signal</keyword>
<evidence type="ECO:0000256" key="1">
    <source>
        <dbReference type="SAM" id="SignalP"/>
    </source>
</evidence>
<sequence>MNQHRDGHAMRALLLIGCALFSSSLLADCLQSEAIATAAADFTWSASTVSATPRAHFYSAPSSECRLDAFLVPGDAVQVFRLSQGDSQSADDKTRPFAWVSYRDNRGRVATGWMETAALKMQQDILRPEGVCAARLREMDDTQSILENANRYDVTGSGRHFFYTAPDAQCRSQQVFLVAGDTVSVGRMLPGFREATWYGKDGRIVRGWLESAALHATGTGDAWREDISESPLARVTRTVSLQLNPNGQCIFYENAQDGDIYRLLVREDHTRAGCRGAADPEVAPVVANIDIDIASGKIVRNGPAGE</sequence>
<evidence type="ECO:0000313" key="3">
    <source>
        <dbReference type="Proteomes" id="UP000000260"/>
    </source>
</evidence>
<protein>
    <submittedName>
        <fullName evidence="2">Uncharacterized protein</fullName>
    </submittedName>
</protein>